<reference evidence="15 16" key="1">
    <citation type="journal article" date="2016" name="Nat. Commun.">
        <title>Thousands of microbial genomes shed light on interconnected biogeochemical processes in an aquifer system.</title>
        <authorList>
            <person name="Anantharaman K."/>
            <person name="Brown C.T."/>
            <person name="Hug L.A."/>
            <person name="Sharon I."/>
            <person name="Castelle C.J."/>
            <person name="Probst A.J."/>
            <person name="Thomas B.C."/>
            <person name="Singh A."/>
            <person name="Wilkins M.J."/>
            <person name="Karaoz U."/>
            <person name="Brodie E.L."/>
            <person name="Williams K.H."/>
            <person name="Hubbard S.S."/>
            <person name="Banfield J.F."/>
        </authorList>
    </citation>
    <scope>NUCLEOTIDE SEQUENCE [LARGE SCALE GENOMIC DNA]</scope>
</reference>
<dbReference type="InterPro" id="IPR045864">
    <property type="entry name" value="aa-tRNA-synth_II/BPL/LPL"/>
</dbReference>
<evidence type="ECO:0000256" key="8">
    <source>
        <dbReference type="ARBA" id="ARBA00022840"/>
    </source>
</evidence>
<evidence type="ECO:0000256" key="10">
    <source>
        <dbReference type="ARBA" id="ARBA00022917"/>
    </source>
</evidence>
<keyword evidence="5 13" id="KW-0436">Ligase</keyword>
<dbReference type="InterPro" id="IPR002319">
    <property type="entry name" value="Phenylalanyl-tRNA_Synthase"/>
</dbReference>
<dbReference type="Proteomes" id="UP000177165">
    <property type="component" value="Unassembled WGS sequence"/>
</dbReference>
<keyword evidence="11 13" id="KW-0030">Aminoacyl-tRNA synthetase</keyword>
<dbReference type="HAMAP" id="MF_00281">
    <property type="entry name" value="Phe_tRNA_synth_alpha1"/>
    <property type="match status" value="1"/>
</dbReference>
<protein>
    <recommendedName>
        <fullName evidence="13">Phenylalanine--tRNA ligase alpha subunit</fullName>
        <ecNumber evidence="13">6.1.1.20</ecNumber>
    </recommendedName>
    <alternativeName>
        <fullName evidence="13">Phenylalanyl-tRNA synthetase alpha subunit</fullName>
        <shortName evidence="13">PheRS</shortName>
    </alternativeName>
</protein>
<keyword evidence="9 13" id="KW-0460">Magnesium</keyword>
<dbReference type="PANTHER" id="PTHR11538:SF41">
    <property type="entry name" value="PHENYLALANINE--TRNA LIGASE, MITOCHONDRIAL"/>
    <property type="match status" value="1"/>
</dbReference>
<dbReference type="EMBL" id="MHKB01000007">
    <property type="protein sequence ID" value="OGY79756.1"/>
    <property type="molecule type" value="Genomic_DNA"/>
</dbReference>
<dbReference type="InterPro" id="IPR010978">
    <property type="entry name" value="tRNA-bd_arm"/>
</dbReference>
<dbReference type="GO" id="GO:0005737">
    <property type="term" value="C:cytoplasm"/>
    <property type="evidence" value="ECO:0007669"/>
    <property type="project" value="UniProtKB-SubCell"/>
</dbReference>
<evidence type="ECO:0000256" key="4">
    <source>
        <dbReference type="ARBA" id="ARBA00022490"/>
    </source>
</evidence>
<dbReference type="STRING" id="1798540.A3B74_01790"/>
<evidence type="ECO:0000256" key="13">
    <source>
        <dbReference type="HAMAP-Rule" id="MF_00281"/>
    </source>
</evidence>
<organism evidence="15 16">
    <name type="scientific">Candidatus Kerfeldbacteria bacterium RIFCSPHIGHO2_02_FULL_42_14</name>
    <dbReference type="NCBI Taxonomy" id="1798540"/>
    <lineage>
        <taxon>Bacteria</taxon>
        <taxon>Candidatus Kerfeldiibacteriota</taxon>
    </lineage>
</organism>
<accession>A0A1G2ATD5</accession>
<name>A0A1G2ATD5_9BACT</name>
<dbReference type="InterPro" id="IPR022911">
    <property type="entry name" value="Phe_tRNA_ligase_alpha1_bac"/>
</dbReference>
<comment type="caution">
    <text evidence="15">The sequence shown here is derived from an EMBL/GenBank/DDBJ whole genome shotgun (WGS) entry which is preliminary data.</text>
</comment>
<evidence type="ECO:0000256" key="6">
    <source>
        <dbReference type="ARBA" id="ARBA00022723"/>
    </source>
</evidence>
<dbReference type="CDD" id="cd00496">
    <property type="entry name" value="PheRS_alpha_core"/>
    <property type="match status" value="1"/>
</dbReference>
<comment type="subcellular location">
    <subcellularLocation>
        <location evidence="1 13">Cytoplasm</location>
    </subcellularLocation>
</comment>
<comment type="subunit">
    <text evidence="3 13">Tetramer of two alpha and two beta subunits.</text>
</comment>
<keyword evidence="8 13" id="KW-0067">ATP-binding</keyword>
<proteinExistence type="inferred from homology"/>
<gene>
    <name evidence="13" type="primary">pheS</name>
    <name evidence="15" type="ORF">A3B74_01790</name>
</gene>
<dbReference type="GO" id="GO:0006432">
    <property type="term" value="P:phenylalanyl-tRNA aminoacylation"/>
    <property type="evidence" value="ECO:0007669"/>
    <property type="project" value="UniProtKB-UniRule"/>
</dbReference>
<keyword evidence="6 13" id="KW-0479">Metal-binding</keyword>
<sequence length="343" mass="39666">MYTHLPDKQTLENLQAAFIQTLDAAQTPEAITQIRNDFLGRKDGKLTKILRQLKTLPEAERKAIGMQANAMKKTFEDALQEKLDQLGKKTVQKVWIDVTAPGKKPNIGRLHPISSMIQHIRRIFEQLNFDITNGPEIEDDYYNFSALNFQKEHPARDMHETFFLPRKHVLRTHTTATDIHYLETRKPPIRMVTIGKTYRRDADLTHTPMFHQFDGLMIDEHISMAHLKGLLHIVMERLLEARLEVRFRISYFPFVEPGAEFDVTCTLCRGEGCVTCKGTGWLEMGGCGMLHPNVLKNAKIDSEKYQALAFGFGIERPLMIKHKVSDLRIFFENDIRFLKQFDL</sequence>
<comment type="catalytic activity">
    <reaction evidence="12 13">
        <text>tRNA(Phe) + L-phenylalanine + ATP = L-phenylalanyl-tRNA(Phe) + AMP + diphosphate + H(+)</text>
        <dbReference type="Rhea" id="RHEA:19413"/>
        <dbReference type="Rhea" id="RHEA-COMP:9668"/>
        <dbReference type="Rhea" id="RHEA-COMP:9699"/>
        <dbReference type="ChEBI" id="CHEBI:15378"/>
        <dbReference type="ChEBI" id="CHEBI:30616"/>
        <dbReference type="ChEBI" id="CHEBI:33019"/>
        <dbReference type="ChEBI" id="CHEBI:58095"/>
        <dbReference type="ChEBI" id="CHEBI:78442"/>
        <dbReference type="ChEBI" id="CHEBI:78531"/>
        <dbReference type="ChEBI" id="CHEBI:456215"/>
        <dbReference type="EC" id="6.1.1.20"/>
    </reaction>
</comment>
<dbReference type="AlphaFoldDB" id="A0A1G2ATD5"/>
<dbReference type="GO" id="GO:0000287">
    <property type="term" value="F:magnesium ion binding"/>
    <property type="evidence" value="ECO:0007669"/>
    <property type="project" value="UniProtKB-UniRule"/>
</dbReference>
<evidence type="ECO:0000256" key="9">
    <source>
        <dbReference type="ARBA" id="ARBA00022842"/>
    </source>
</evidence>
<comment type="cofactor">
    <cofactor evidence="13">
        <name>Mg(2+)</name>
        <dbReference type="ChEBI" id="CHEBI:18420"/>
    </cofactor>
    <text evidence="13">Binds 2 magnesium ions per tetramer.</text>
</comment>
<feature type="binding site" evidence="13">
    <location>
        <position position="256"/>
    </location>
    <ligand>
        <name>Mg(2+)</name>
        <dbReference type="ChEBI" id="CHEBI:18420"/>
        <note>shared with beta subunit</note>
    </ligand>
</feature>
<dbReference type="SUPFAM" id="SSF46589">
    <property type="entry name" value="tRNA-binding arm"/>
    <property type="match status" value="1"/>
</dbReference>
<dbReference type="GO" id="GO:0004826">
    <property type="term" value="F:phenylalanine-tRNA ligase activity"/>
    <property type="evidence" value="ECO:0007669"/>
    <property type="project" value="UniProtKB-UniRule"/>
</dbReference>
<keyword evidence="7 13" id="KW-0547">Nucleotide-binding</keyword>
<dbReference type="Pfam" id="PF02912">
    <property type="entry name" value="Phe_tRNA-synt_N"/>
    <property type="match status" value="1"/>
</dbReference>
<dbReference type="InterPro" id="IPR006195">
    <property type="entry name" value="aa-tRNA-synth_II"/>
</dbReference>
<evidence type="ECO:0000256" key="2">
    <source>
        <dbReference type="ARBA" id="ARBA00010207"/>
    </source>
</evidence>
<dbReference type="InterPro" id="IPR004188">
    <property type="entry name" value="Phe-tRNA_ligase_II_N"/>
</dbReference>
<dbReference type="GO" id="GO:0000049">
    <property type="term" value="F:tRNA binding"/>
    <property type="evidence" value="ECO:0007669"/>
    <property type="project" value="InterPro"/>
</dbReference>
<evidence type="ECO:0000313" key="16">
    <source>
        <dbReference type="Proteomes" id="UP000177165"/>
    </source>
</evidence>
<evidence type="ECO:0000256" key="11">
    <source>
        <dbReference type="ARBA" id="ARBA00023146"/>
    </source>
</evidence>
<evidence type="ECO:0000256" key="1">
    <source>
        <dbReference type="ARBA" id="ARBA00004496"/>
    </source>
</evidence>
<evidence type="ECO:0000256" key="5">
    <source>
        <dbReference type="ARBA" id="ARBA00022598"/>
    </source>
</evidence>
<dbReference type="NCBIfam" id="TIGR00468">
    <property type="entry name" value="pheS"/>
    <property type="match status" value="1"/>
</dbReference>
<feature type="domain" description="Aminoacyl-transfer RNA synthetases class-II family profile" evidence="14">
    <location>
        <begin position="114"/>
        <end position="320"/>
    </location>
</feature>
<dbReference type="PROSITE" id="PS50862">
    <property type="entry name" value="AA_TRNA_LIGASE_II"/>
    <property type="match status" value="1"/>
</dbReference>
<evidence type="ECO:0000259" key="14">
    <source>
        <dbReference type="PROSITE" id="PS50862"/>
    </source>
</evidence>
<evidence type="ECO:0000313" key="15">
    <source>
        <dbReference type="EMBL" id="OGY79756.1"/>
    </source>
</evidence>
<dbReference type="InterPro" id="IPR004529">
    <property type="entry name" value="Phe-tRNA-synth_IIc_asu"/>
</dbReference>
<dbReference type="EC" id="6.1.1.20" evidence="13"/>
<dbReference type="PANTHER" id="PTHR11538">
    <property type="entry name" value="PHENYLALANYL-TRNA SYNTHETASE"/>
    <property type="match status" value="1"/>
</dbReference>
<evidence type="ECO:0000256" key="7">
    <source>
        <dbReference type="ARBA" id="ARBA00022741"/>
    </source>
</evidence>
<dbReference type="Gene3D" id="3.30.930.10">
    <property type="entry name" value="Bira Bifunctional Protein, Domain 2"/>
    <property type="match status" value="1"/>
</dbReference>
<evidence type="ECO:0000256" key="12">
    <source>
        <dbReference type="ARBA" id="ARBA00049255"/>
    </source>
</evidence>
<keyword evidence="4 13" id="KW-0963">Cytoplasm</keyword>
<keyword evidence="10 13" id="KW-0648">Protein biosynthesis</keyword>
<dbReference type="GO" id="GO:0005524">
    <property type="term" value="F:ATP binding"/>
    <property type="evidence" value="ECO:0007669"/>
    <property type="project" value="UniProtKB-UniRule"/>
</dbReference>
<dbReference type="SUPFAM" id="SSF55681">
    <property type="entry name" value="Class II aaRS and biotin synthetases"/>
    <property type="match status" value="1"/>
</dbReference>
<comment type="similarity">
    <text evidence="2 13">Belongs to the class-II aminoacyl-tRNA synthetase family. Phe-tRNA synthetase alpha subunit type 1 subfamily.</text>
</comment>
<evidence type="ECO:0000256" key="3">
    <source>
        <dbReference type="ARBA" id="ARBA00011209"/>
    </source>
</evidence>
<dbReference type="Pfam" id="PF01409">
    <property type="entry name" value="tRNA-synt_2d"/>
    <property type="match status" value="1"/>
</dbReference>